<dbReference type="PROSITE" id="PS50088">
    <property type="entry name" value="ANK_REPEAT"/>
    <property type="match status" value="6"/>
</dbReference>
<evidence type="ECO:0000313" key="7">
    <source>
        <dbReference type="Proteomes" id="UP000054150"/>
    </source>
</evidence>
<dbReference type="InterPro" id="IPR001660">
    <property type="entry name" value="SAM"/>
</dbReference>
<feature type="compositionally biased region" description="Basic and acidic residues" evidence="4">
    <location>
        <begin position="540"/>
        <end position="555"/>
    </location>
</feature>
<protein>
    <submittedName>
        <fullName evidence="6">Ankyrin repeat and SAM domain-containing protein 1A</fullName>
    </submittedName>
</protein>
<evidence type="ECO:0000313" key="6">
    <source>
        <dbReference type="EMBL" id="KFQ58303.1"/>
    </source>
</evidence>
<feature type="compositionally biased region" description="Basic and acidic residues" evidence="4">
    <location>
        <begin position="314"/>
        <end position="325"/>
    </location>
</feature>
<evidence type="ECO:0000256" key="2">
    <source>
        <dbReference type="ARBA" id="ARBA00023043"/>
    </source>
</evidence>
<evidence type="ECO:0000256" key="3">
    <source>
        <dbReference type="PROSITE-ProRule" id="PRU00023"/>
    </source>
</evidence>
<keyword evidence="1" id="KW-0677">Repeat</keyword>
<dbReference type="PANTHER" id="PTHR24174:SF4">
    <property type="entry name" value="ANKYRIN REPEAT AND SAM DOMAIN-CONTAINING PROTEIN 1A"/>
    <property type="match status" value="1"/>
</dbReference>
<dbReference type="GO" id="GO:0046875">
    <property type="term" value="F:ephrin receptor binding"/>
    <property type="evidence" value="ECO:0007669"/>
    <property type="project" value="TreeGrafter"/>
</dbReference>
<name>A0A091SIY2_PELCR</name>
<evidence type="ECO:0000256" key="1">
    <source>
        <dbReference type="ARBA" id="ARBA00022737"/>
    </source>
</evidence>
<feature type="repeat" description="ANK" evidence="3">
    <location>
        <begin position="47"/>
        <end position="79"/>
    </location>
</feature>
<dbReference type="InterPro" id="IPR036770">
    <property type="entry name" value="Ankyrin_rpt-contain_sf"/>
</dbReference>
<reference evidence="6 7" key="1">
    <citation type="submission" date="2014-04" db="EMBL/GenBank/DDBJ databases">
        <title>Genome evolution of avian class.</title>
        <authorList>
            <person name="Zhang G."/>
            <person name="Li C."/>
        </authorList>
    </citation>
    <scope>NUCLEOTIDE SEQUENCE [LARGE SCALE GENOMIC DNA]</scope>
    <source>
        <strain evidence="6">BGI_N334</strain>
    </source>
</reference>
<feature type="non-terminal residue" evidence="6">
    <location>
        <position position="1"/>
    </location>
</feature>
<dbReference type="GO" id="GO:0005829">
    <property type="term" value="C:cytosol"/>
    <property type="evidence" value="ECO:0007669"/>
    <property type="project" value="TreeGrafter"/>
</dbReference>
<dbReference type="AlphaFoldDB" id="A0A091SIY2"/>
<dbReference type="SUPFAM" id="SSF47769">
    <property type="entry name" value="SAM/Pointed domain"/>
    <property type="match status" value="1"/>
</dbReference>
<feature type="repeat" description="ANK" evidence="3">
    <location>
        <begin position="116"/>
        <end position="148"/>
    </location>
</feature>
<dbReference type="PRINTS" id="PR01415">
    <property type="entry name" value="ANKYRIN"/>
</dbReference>
<sequence>SIWRGPNVNCVDSTGYTPLHHAALNGHKDVVEVLLRNDALTNVADCKGCYPLHLAAWKGDADIVKLLIHQGPSHTKVNEQNNDNETALHCAAQYGHTEVVKVLLEELTDPTMRNNKFETPLDLAALYGRLEVVKMLLNAHPNLLSCNTKKHTPLHLAARNGHKTVVHVLLDAGMDSNYQTEKGSALHEAALFGKTDVVQILLAAGIDVNIKDNRGLTALDIVRELPSQKSQHIAALIEDYTIGKKSAKAAEKTVQAPLVPATDPVCRISQGDVEKAVTELIIDFDVNPEKESPYEALYNATSCHSLDSLASGRSSDRESVNKEVESTALKAAGVRPRERPPPPAKPPPDEEEDQTAEKKMGHGTSSEASVARGKSRGSGAEEEEHPYELLLTAETKKPVAVDRKTKGALLMSGSRSQDSADGQDIQVPEQFSGLLHGSSPICEISEDPFRLVSSTEKGGTEATSHPPAMQLEDADLPASGSLRTSSPDQNQKVVYATVQHTRVNRADPETVVTPHVLQHPGGAEEEGDRAVGRAHPGSKPKAELKLSRSLSKSDSDLLTCSPTEDDAMGSRSESLSNCSTGKKRLEKSPSFASEWDEIEKIMSSIGEGIDFSQEQQRISGSRMLEQSVGEWLESIGLQQYESKLLLNGFDDVRFL</sequence>
<organism evidence="6 7">
    <name type="scientific">Pelecanus crispus</name>
    <name type="common">Dalmatian pelican</name>
    <dbReference type="NCBI Taxonomy" id="36300"/>
    <lineage>
        <taxon>Eukaryota</taxon>
        <taxon>Metazoa</taxon>
        <taxon>Chordata</taxon>
        <taxon>Craniata</taxon>
        <taxon>Vertebrata</taxon>
        <taxon>Euteleostomi</taxon>
        <taxon>Archelosauria</taxon>
        <taxon>Archosauria</taxon>
        <taxon>Dinosauria</taxon>
        <taxon>Saurischia</taxon>
        <taxon>Theropoda</taxon>
        <taxon>Coelurosauria</taxon>
        <taxon>Aves</taxon>
        <taxon>Neognathae</taxon>
        <taxon>Neoaves</taxon>
        <taxon>Aequornithes</taxon>
        <taxon>Pelecaniformes</taxon>
        <taxon>Pelecanidae</taxon>
        <taxon>Pelecanus</taxon>
    </lineage>
</organism>
<dbReference type="Gene3D" id="1.10.150.50">
    <property type="entry name" value="Transcription Factor, Ets-1"/>
    <property type="match status" value="1"/>
</dbReference>
<keyword evidence="2 3" id="KW-0040">ANK repeat</keyword>
<dbReference type="SMART" id="SM00248">
    <property type="entry name" value="ANK"/>
    <property type="match status" value="6"/>
</dbReference>
<accession>A0A091SIY2</accession>
<feature type="repeat" description="ANK" evidence="3">
    <location>
        <begin position="83"/>
        <end position="115"/>
    </location>
</feature>
<feature type="repeat" description="ANK" evidence="3">
    <location>
        <begin position="14"/>
        <end position="46"/>
    </location>
</feature>
<feature type="compositionally biased region" description="Polar residues" evidence="4">
    <location>
        <begin position="452"/>
        <end position="463"/>
    </location>
</feature>
<gene>
    <name evidence="6" type="ORF">N334_06853</name>
</gene>
<feature type="repeat" description="ANK" evidence="3">
    <location>
        <begin position="149"/>
        <end position="181"/>
    </location>
</feature>
<dbReference type="Gene3D" id="1.25.40.20">
    <property type="entry name" value="Ankyrin repeat-containing domain"/>
    <property type="match status" value="3"/>
</dbReference>
<feature type="region of interest" description="Disordered" evidence="4">
    <location>
        <begin position="308"/>
        <end position="589"/>
    </location>
</feature>
<dbReference type="GO" id="GO:0048013">
    <property type="term" value="P:ephrin receptor signaling pathway"/>
    <property type="evidence" value="ECO:0007669"/>
    <property type="project" value="TreeGrafter"/>
</dbReference>
<dbReference type="PROSITE" id="PS50297">
    <property type="entry name" value="ANK_REP_REGION"/>
    <property type="match status" value="5"/>
</dbReference>
<feature type="repeat" description="ANK" evidence="3">
    <location>
        <begin position="181"/>
        <end position="213"/>
    </location>
</feature>
<dbReference type="EMBL" id="KK473626">
    <property type="protein sequence ID" value="KFQ58303.1"/>
    <property type="molecule type" value="Genomic_DNA"/>
</dbReference>
<feature type="compositionally biased region" description="Polar residues" evidence="4">
    <location>
        <begin position="481"/>
        <end position="492"/>
    </location>
</feature>
<feature type="non-terminal residue" evidence="6">
    <location>
        <position position="655"/>
    </location>
</feature>
<dbReference type="PANTHER" id="PTHR24174">
    <property type="entry name" value="ANKYRIN REPEAT AND STERILE ALPHA MOTIF DOMAIN-CONTAINING PROTEIN 1"/>
    <property type="match status" value="1"/>
</dbReference>
<dbReference type="InterPro" id="IPR013761">
    <property type="entry name" value="SAM/pointed_sf"/>
</dbReference>
<dbReference type="Pfam" id="PF12796">
    <property type="entry name" value="Ank_2"/>
    <property type="match status" value="3"/>
</dbReference>
<feature type="compositionally biased region" description="Basic and acidic residues" evidence="4">
    <location>
        <begin position="394"/>
        <end position="405"/>
    </location>
</feature>
<evidence type="ECO:0000259" key="5">
    <source>
        <dbReference type="Pfam" id="PF00536"/>
    </source>
</evidence>
<evidence type="ECO:0000256" key="4">
    <source>
        <dbReference type="SAM" id="MobiDB-lite"/>
    </source>
</evidence>
<keyword evidence="7" id="KW-1185">Reference proteome</keyword>
<feature type="domain" description="SAM" evidence="5">
    <location>
        <begin position="626"/>
        <end position="655"/>
    </location>
</feature>
<proteinExistence type="predicted"/>
<dbReference type="InterPro" id="IPR002110">
    <property type="entry name" value="Ankyrin_rpt"/>
</dbReference>
<dbReference type="InterPro" id="IPR033635">
    <property type="entry name" value="ANKS1/Caskin"/>
</dbReference>
<dbReference type="Proteomes" id="UP000054150">
    <property type="component" value="Unassembled WGS sequence"/>
</dbReference>
<dbReference type="SUPFAM" id="SSF48403">
    <property type="entry name" value="Ankyrin repeat"/>
    <property type="match status" value="1"/>
</dbReference>
<dbReference type="Pfam" id="PF00536">
    <property type="entry name" value="SAM_1"/>
    <property type="match status" value="1"/>
</dbReference>
<feature type="compositionally biased region" description="Polar residues" evidence="4">
    <location>
        <begin position="571"/>
        <end position="580"/>
    </location>
</feature>